<evidence type="ECO:0000256" key="6">
    <source>
        <dbReference type="ARBA" id="ARBA00022918"/>
    </source>
</evidence>
<dbReference type="AlphaFoldDB" id="A0A6S7I7W9"/>
<keyword evidence="3" id="KW-0540">Nuclease</keyword>
<evidence type="ECO:0000313" key="10">
    <source>
        <dbReference type="EMBL" id="CAB4014885.1"/>
    </source>
</evidence>
<evidence type="ECO:0000256" key="4">
    <source>
        <dbReference type="ARBA" id="ARBA00022759"/>
    </source>
</evidence>
<dbReference type="InterPro" id="IPR041373">
    <property type="entry name" value="RT_RNaseH"/>
</dbReference>
<dbReference type="InterPro" id="IPR050951">
    <property type="entry name" value="Retrovirus_Pol_polyprotein"/>
</dbReference>
<keyword evidence="2" id="KW-0548">Nucleotidyltransferase</keyword>
<evidence type="ECO:0000259" key="7">
    <source>
        <dbReference type="Pfam" id="PF00078"/>
    </source>
</evidence>
<dbReference type="PANTHER" id="PTHR37984">
    <property type="entry name" value="PROTEIN CBG26694"/>
    <property type="match status" value="1"/>
</dbReference>
<evidence type="ECO:0000313" key="11">
    <source>
        <dbReference type="Proteomes" id="UP001152795"/>
    </source>
</evidence>
<protein>
    <submittedName>
        <fullName evidence="10">Uncharacterized protein</fullName>
    </submittedName>
</protein>
<evidence type="ECO:0000256" key="1">
    <source>
        <dbReference type="ARBA" id="ARBA00022679"/>
    </source>
</evidence>
<dbReference type="InterPro" id="IPR043128">
    <property type="entry name" value="Rev_trsase/Diguanyl_cyclase"/>
</dbReference>
<dbReference type="Proteomes" id="UP001152795">
    <property type="component" value="Unassembled WGS sequence"/>
</dbReference>
<dbReference type="InterPro" id="IPR041588">
    <property type="entry name" value="Integrase_H2C2"/>
</dbReference>
<name>A0A6S7I7W9_PARCT</name>
<feature type="domain" description="Integrase zinc-binding" evidence="9">
    <location>
        <begin position="343"/>
        <end position="397"/>
    </location>
</feature>
<evidence type="ECO:0000259" key="8">
    <source>
        <dbReference type="Pfam" id="PF17917"/>
    </source>
</evidence>
<evidence type="ECO:0000256" key="5">
    <source>
        <dbReference type="ARBA" id="ARBA00022801"/>
    </source>
</evidence>
<gene>
    <name evidence="10" type="ORF">PACLA_8A062398</name>
</gene>
<dbReference type="Gene3D" id="3.10.20.370">
    <property type="match status" value="1"/>
</dbReference>
<reference evidence="10" key="1">
    <citation type="submission" date="2020-04" db="EMBL/GenBank/DDBJ databases">
        <authorList>
            <person name="Alioto T."/>
            <person name="Alioto T."/>
            <person name="Gomez Garrido J."/>
        </authorList>
    </citation>
    <scope>NUCLEOTIDE SEQUENCE</scope>
    <source>
        <strain evidence="10">A484AB</strain>
    </source>
</reference>
<keyword evidence="1" id="KW-0808">Transferase</keyword>
<keyword evidence="6" id="KW-0695">RNA-directed DNA polymerase</keyword>
<dbReference type="Pfam" id="PF00078">
    <property type="entry name" value="RVT_1"/>
    <property type="match status" value="1"/>
</dbReference>
<keyword evidence="11" id="KW-1185">Reference proteome</keyword>
<feature type="domain" description="Reverse transcriptase" evidence="7">
    <location>
        <begin position="11"/>
        <end position="65"/>
    </location>
</feature>
<dbReference type="FunFam" id="1.10.340.70:FF:000003">
    <property type="entry name" value="Protein CBG25708"/>
    <property type="match status" value="1"/>
</dbReference>
<comment type="caution">
    <text evidence="10">The sequence shown here is derived from an EMBL/GenBank/DDBJ whole genome shotgun (WGS) entry which is preliminary data.</text>
</comment>
<feature type="domain" description="Reverse transcriptase RNase H-like" evidence="8">
    <location>
        <begin position="126"/>
        <end position="235"/>
    </location>
</feature>
<organism evidence="10 11">
    <name type="scientific">Paramuricea clavata</name>
    <name type="common">Red gorgonian</name>
    <name type="synonym">Violescent sea-whip</name>
    <dbReference type="NCBI Taxonomy" id="317549"/>
    <lineage>
        <taxon>Eukaryota</taxon>
        <taxon>Metazoa</taxon>
        <taxon>Cnidaria</taxon>
        <taxon>Anthozoa</taxon>
        <taxon>Octocorallia</taxon>
        <taxon>Malacalcyonacea</taxon>
        <taxon>Plexauridae</taxon>
        <taxon>Paramuricea</taxon>
    </lineage>
</organism>
<dbReference type="Pfam" id="PF17921">
    <property type="entry name" value="Integrase_H2C2"/>
    <property type="match status" value="1"/>
</dbReference>
<dbReference type="EMBL" id="CACRXK020008490">
    <property type="protein sequence ID" value="CAB4014885.1"/>
    <property type="molecule type" value="Genomic_DNA"/>
</dbReference>
<dbReference type="OrthoDB" id="5978043at2759"/>
<keyword evidence="5" id="KW-0378">Hydrolase</keyword>
<dbReference type="Gene3D" id="3.30.70.270">
    <property type="match status" value="1"/>
</dbReference>
<dbReference type="InterPro" id="IPR043502">
    <property type="entry name" value="DNA/RNA_pol_sf"/>
</dbReference>
<evidence type="ECO:0000259" key="9">
    <source>
        <dbReference type="Pfam" id="PF17921"/>
    </source>
</evidence>
<dbReference type="InterPro" id="IPR000477">
    <property type="entry name" value="RT_dom"/>
</dbReference>
<keyword evidence="4" id="KW-0255">Endonuclease</keyword>
<dbReference type="Gene3D" id="1.10.340.70">
    <property type="match status" value="1"/>
</dbReference>
<evidence type="ECO:0000256" key="2">
    <source>
        <dbReference type="ARBA" id="ARBA00022695"/>
    </source>
</evidence>
<dbReference type="CDD" id="cd09274">
    <property type="entry name" value="RNase_HI_RT_Ty3"/>
    <property type="match status" value="1"/>
</dbReference>
<dbReference type="PANTHER" id="PTHR37984:SF13">
    <property type="entry name" value="RIBONUCLEASE H"/>
    <property type="match status" value="1"/>
</dbReference>
<dbReference type="FunFam" id="3.10.20.370:FF:000001">
    <property type="entry name" value="Retrovirus-related Pol polyprotein from transposon 17.6-like protein"/>
    <property type="match status" value="1"/>
</dbReference>
<dbReference type="Pfam" id="PF17917">
    <property type="entry name" value="RT_RNaseH"/>
    <property type="match status" value="1"/>
</dbReference>
<sequence length="415" mass="47643">MENLLQGIPFVVVRVDDILVFGSNDEEHLANLEEVLKRLSEHGSRLKKKECAFMVNEVMYLGQKINSQGIQPSKRNSEPSPMHRHRRMCLSLLEKGKSWKWSEEHQEAFRKSKELLKSSHLLVHYDPEKELILACDASPYGLGAVLSHRMEDNAEQPIAFASRSLSAAEKNYSQLDKEALAIVFGLKNFHQYVYGRHFTILTDHKPLERVLHPDKMTPPMAAARIQRWALILPAYDYAIQYKEGIQNENADDLSRLPLPDTPGSTPVPEETILLMVLLETTPIRAEEVKNWTTRTPILARVLKFIKQGSPSKCPDGEFQPYFQRRDELSVQDDCILWGDRVVVPPQGRRQVVDELHETHPGICKMKSLARSYVWWPNMDNDLENKVRTCNNCQINRKNPPEAPRMAKPTMGNNSY</sequence>
<evidence type="ECO:0000256" key="3">
    <source>
        <dbReference type="ARBA" id="ARBA00022722"/>
    </source>
</evidence>
<accession>A0A6S7I7W9</accession>
<dbReference type="SUPFAM" id="SSF56672">
    <property type="entry name" value="DNA/RNA polymerases"/>
    <property type="match status" value="1"/>
</dbReference>
<proteinExistence type="predicted"/>